<dbReference type="InterPro" id="IPR019079">
    <property type="entry name" value="Capsule_synth_CapA"/>
</dbReference>
<name>A0A2T1C748_9CYAN</name>
<dbReference type="OrthoDB" id="9810906at2"/>
<dbReference type="Proteomes" id="UP000238762">
    <property type="component" value="Unassembled WGS sequence"/>
</dbReference>
<dbReference type="EMBL" id="PVWJ01000020">
    <property type="protein sequence ID" value="PSB03988.1"/>
    <property type="molecule type" value="Genomic_DNA"/>
</dbReference>
<dbReference type="RefSeq" id="WP_106287744.1">
    <property type="nucleotide sequence ID" value="NZ_CAWNTC010000229.1"/>
</dbReference>
<protein>
    <recommendedName>
        <fullName evidence="2">Capsule synthesis protein CapA domain-containing protein</fullName>
    </recommendedName>
</protein>
<evidence type="ECO:0000313" key="3">
    <source>
        <dbReference type="EMBL" id="PSB03988.1"/>
    </source>
</evidence>
<feature type="domain" description="Capsule synthesis protein CapA" evidence="2">
    <location>
        <begin position="101"/>
        <end position="190"/>
    </location>
</feature>
<reference evidence="3 4" key="2">
    <citation type="submission" date="2018-03" db="EMBL/GenBank/DDBJ databases">
        <title>The ancient ancestry and fast evolution of plastids.</title>
        <authorList>
            <person name="Moore K.R."/>
            <person name="Magnabosco C."/>
            <person name="Momper L."/>
            <person name="Gold D.A."/>
            <person name="Bosak T."/>
            <person name="Fournier G.P."/>
        </authorList>
    </citation>
    <scope>NUCLEOTIDE SEQUENCE [LARGE SCALE GENOMIC DNA]</scope>
    <source>
        <strain evidence="3 4">CCAP 1448/3</strain>
    </source>
</reference>
<reference evidence="3 4" key="1">
    <citation type="submission" date="2018-02" db="EMBL/GenBank/DDBJ databases">
        <authorList>
            <person name="Cohen D.B."/>
            <person name="Kent A.D."/>
        </authorList>
    </citation>
    <scope>NUCLEOTIDE SEQUENCE [LARGE SCALE GENOMIC DNA]</scope>
    <source>
        <strain evidence="3 4">CCAP 1448/3</strain>
    </source>
</reference>
<dbReference type="PROSITE" id="PS51257">
    <property type="entry name" value="PROKAR_LIPOPROTEIN"/>
    <property type="match status" value="1"/>
</dbReference>
<dbReference type="Pfam" id="PF09587">
    <property type="entry name" value="PGA_cap"/>
    <property type="match status" value="1"/>
</dbReference>
<comment type="caution">
    <text evidence="3">The sequence shown here is derived from an EMBL/GenBank/DDBJ whole genome shotgun (WGS) entry which is preliminary data.</text>
</comment>
<evidence type="ECO:0000259" key="2">
    <source>
        <dbReference type="Pfam" id="PF09587"/>
    </source>
</evidence>
<proteinExistence type="predicted"/>
<evidence type="ECO:0000256" key="1">
    <source>
        <dbReference type="SAM" id="SignalP"/>
    </source>
</evidence>
<gene>
    <name evidence="3" type="ORF">C7B64_05970</name>
</gene>
<feature type="chain" id="PRO_5015573774" description="Capsule synthesis protein CapA domain-containing protein" evidence="1">
    <location>
        <begin position="28"/>
        <end position="237"/>
    </location>
</feature>
<keyword evidence="4" id="KW-1185">Reference proteome</keyword>
<feature type="signal peptide" evidence="1">
    <location>
        <begin position="1"/>
        <end position="27"/>
    </location>
</feature>
<dbReference type="AlphaFoldDB" id="A0A2T1C748"/>
<sequence>MGLMKRTKTISLSILILGAIAACTNTALESKPQKSSVEIKSTPSASPTPVVKKILLPPEPTTPVIAVNIFKEPNQSNPKDALKPVPLFGGNTNEFLDIRGVGDSAMAETHQQPIKATFGQRLQQFDPTGKSYKGDLSFLNWETTVGTRCNRFWAALGPASFAFISHPDNLIQAYQKGFNLIGLANNHARDCPQGDNKANGALVSSQHLEKLTQTIGGGWLWHGVGTQKLARVKTFNI</sequence>
<keyword evidence="1" id="KW-0732">Signal</keyword>
<accession>A0A2T1C748</accession>
<evidence type="ECO:0000313" key="4">
    <source>
        <dbReference type="Proteomes" id="UP000238762"/>
    </source>
</evidence>
<organism evidence="3 4">
    <name type="scientific">Merismopedia glauca CCAP 1448/3</name>
    <dbReference type="NCBI Taxonomy" id="1296344"/>
    <lineage>
        <taxon>Bacteria</taxon>
        <taxon>Bacillati</taxon>
        <taxon>Cyanobacteriota</taxon>
        <taxon>Cyanophyceae</taxon>
        <taxon>Synechococcales</taxon>
        <taxon>Merismopediaceae</taxon>
        <taxon>Merismopedia</taxon>
    </lineage>
</organism>